<comment type="caution">
    <text evidence="2">The sequence shown here is derived from an EMBL/GenBank/DDBJ whole genome shotgun (WGS) entry which is preliminary data.</text>
</comment>
<keyword evidence="3" id="KW-1185">Reference proteome</keyword>
<reference evidence="2 3" key="1">
    <citation type="journal article" date="2019" name="Int. J. Syst. Evol. Microbiol.">
        <title>The Global Catalogue of Microorganisms (GCM) 10K type strain sequencing project: providing services to taxonomists for standard genome sequencing and annotation.</title>
        <authorList>
            <consortium name="The Broad Institute Genomics Platform"/>
            <consortium name="The Broad Institute Genome Sequencing Center for Infectious Disease"/>
            <person name="Wu L."/>
            <person name="Ma J."/>
        </authorList>
    </citation>
    <scope>NUCLEOTIDE SEQUENCE [LARGE SCALE GENOMIC DNA]</scope>
    <source>
        <strain evidence="2 3">JCM 14545</strain>
    </source>
</reference>
<name>A0ABN2QJ35_9PSEU</name>
<proteinExistence type="predicted"/>
<dbReference type="EMBL" id="BAAANN010000007">
    <property type="protein sequence ID" value="GAA1952839.1"/>
    <property type="molecule type" value="Genomic_DNA"/>
</dbReference>
<evidence type="ECO:0000313" key="3">
    <source>
        <dbReference type="Proteomes" id="UP001501116"/>
    </source>
</evidence>
<gene>
    <name evidence="2" type="ORF">GCM10009754_22450</name>
</gene>
<feature type="region of interest" description="Disordered" evidence="1">
    <location>
        <begin position="80"/>
        <end position="99"/>
    </location>
</feature>
<evidence type="ECO:0000313" key="2">
    <source>
        <dbReference type="EMBL" id="GAA1952839.1"/>
    </source>
</evidence>
<feature type="region of interest" description="Disordered" evidence="1">
    <location>
        <begin position="1"/>
        <end position="48"/>
    </location>
</feature>
<dbReference type="Proteomes" id="UP001501116">
    <property type="component" value="Unassembled WGS sequence"/>
</dbReference>
<accession>A0ABN2QJ35</accession>
<evidence type="ECO:0000256" key="1">
    <source>
        <dbReference type="SAM" id="MobiDB-lite"/>
    </source>
</evidence>
<sequence length="166" mass="17413">MVDQGDRSVPGATPGQAAPAQGAHADPAMAAMAAMSGQTMQAAQGESRKLVDAAKSGGFTLSETAVRPLLDAVEQMRHDLEGQRRSTVPLLQPPQLGSHEYGHAVASHNQRGAEHEPGSIGVVLEQFDQVLAQASEALRRAAGIYGESDAEAADKLKAMREAHDVR</sequence>
<organism evidence="2 3">
    <name type="scientific">Amycolatopsis minnesotensis</name>
    <dbReference type="NCBI Taxonomy" id="337894"/>
    <lineage>
        <taxon>Bacteria</taxon>
        <taxon>Bacillati</taxon>
        <taxon>Actinomycetota</taxon>
        <taxon>Actinomycetes</taxon>
        <taxon>Pseudonocardiales</taxon>
        <taxon>Pseudonocardiaceae</taxon>
        <taxon>Amycolatopsis</taxon>
    </lineage>
</organism>
<feature type="compositionally biased region" description="Low complexity" evidence="1">
    <location>
        <begin position="10"/>
        <end position="45"/>
    </location>
</feature>
<evidence type="ECO:0008006" key="4">
    <source>
        <dbReference type="Google" id="ProtNLM"/>
    </source>
</evidence>
<protein>
    <recommendedName>
        <fullName evidence="4">PE family protein</fullName>
    </recommendedName>
</protein>